<sequence length="361" mass="39643">MKKLLMCGAMIGGLALFSCEEEGEKIIIEEKDPIAAEISTPTAGFADVATADNLEEVLTFTWSEAQFNFPSEISYKVQIDLAAGDFSLPATLGTTSETTFSITYGDLNSIILSTLESPANDPIALQTRVIASAASKEDLVSAVVSFTFTAYEEEEQPQEYAKLWIAGDFQGWNIDAAATIASVKDDGVYEGYIFIPAGGTNEFKLYAQPAWEPQSYGTLNDGVIFEANYAGDNFIAPSDGYYFFSVDLNNLTYLLIKTDWGIIGAATPGGWDFDTELTFDVDTEVWSVTADMIAEGSFKFRANKEWVLDFGIDTDGNLAYANHPWLDYVEQPQLTVPEDGNYTITLDLHEAGNYTYDIQKN</sequence>
<accession>A0ABW7NFS9</accession>
<feature type="domain" description="SusE outer membrane protein" evidence="1">
    <location>
        <begin position="23"/>
        <end position="129"/>
    </location>
</feature>
<dbReference type="Pfam" id="PF16411">
    <property type="entry name" value="SusF_SusE"/>
    <property type="match status" value="1"/>
</dbReference>
<dbReference type="CDD" id="cd12967">
    <property type="entry name" value="CBM_SusE-F_like_u1"/>
    <property type="match status" value="1"/>
</dbReference>
<dbReference type="InterPro" id="IPR032187">
    <property type="entry name" value="SusF/SusE-like_C"/>
</dbReference>
<dbReference type="InterPro" id="IPR025970">
    <property type="entry name" value="SusE"/>
</dbReference>
<dbReference type="Pfam" id="PF14292">
    <property type="entry name" value="SusE"/>
    <property type="match status" value="1"/>
</dbReference>
<comment type="caution">
    <text evidence="3">The sequence shown here is derived from an EMBL/GenBank/DDBJ whole genome shotgun (WGS) entry which is preliminary data.</text>
</comment>
<evidence type="ECO:0000313" key="3">
    <source>
        <dbReference type="EMBL" id="MFH6985524.1"/>
    </source>
</evidence>
<reference evidence="3 4" key="1">
    <citation type="journal article" date="2013" name="Int. J. Syst. Evol. Microbiol.">
        <title>Marinoscillum luteum sp. nov., isolated from marine sediment.</title>
        <authorList>
            <person name="Cha I.T."/>
            <person name="Park S.J."/>
            <person name="Kim S.J."/>
            <person name="Kim J.G."/>
            <person name="Jung M.Y."/>
            <person name="Shin K.S."/>
            <person name="Kwon K.K."/>
            <person name="Yang S.H."/>
            <person name="Seo Y.S."/>
            <person name="Rhee S.K."/>
        </authorList>
    </citation>
    <scope>NUCLEOTIDE SEQUENCE [LARGE SCALE GENOMIC DNA]</scope>
    <source>
        <strain evidence="3 4">KCTC 23939</strain>
    </source>
</reference>
<feature type="domain" description="Outer membrane protein SusF/SusE-like C-terminal" evidence="2">
    <location>
        <begin position="262"/>
        <end position="350"/>
    </location>
</feature>
<dbReference type="RefSeq" id="WP_395418958.1">
    <property type="nucleotide sequence ID" value="NZ_JBIPKE010000020.1"/>
</dbReference>
<keyword evidence="4" id="KW-1185">Reference proteome</keyword>
<dbReference type="Proteomes" id="UP001610063">
    <property type="component" value="Unassembled WGS sequence"/>
</dbReference>
<organism evidence="3 4">
    <name type="scientific">Marinoscillum luteum</name>
    <dbReference type="NCBI Taxonomy" id="861051"/>
    <lineage>
        <taxon>Bacteria</taxon>
        <taxon>Pseudomonadati</taxon>
        <taxon>Bacteroidota</taxon>
        <taxon>Cytophagia</taxon>
        <taxon>Cytophagales</taxon>
        <taxon>Reichenbachiellaceae</taxon>
        <taxon>Marinoscillum</taxon>
    </lineage>
</organism>
<name>A0ABW7NFS9_9BACT</name>
<dbReference type="Gene3D" id="2.60.40.3620">
    <property type="match status" value="2"/>
</dbReference>
<proteinExistence type="predicted"/>
<dbReference type="EMBL" id="JBIPKE010000020">
    <property type="protein sequence ID" value="MFH6985524.1"/>
    <property type="molecule type" value="Genomic_DNA"/>
</dbReference>
<gene>
    <name evidence="3" type="ORF">ACHKAR_18880</name>
</gene>
<evidence type="ECO:0000259" key="1">
    <source>
        <dbReference type="Pfam" id="PF14292"/>
    </source>
</evidence>
<protein>
    <submittedName>
        <fullName evidence="3">SusE domain-containing protein</fullName>
    </submittedName>
</protein>
<dbReference type="PROSITE" id="PS51257">
    <property type="entry name" value="PROKAR_LIPOPROTEIN"/>
    <property type="match status" value="1"/>
</dbReference>
<evidence type="ECO:0000313" key="4">
    <source>
        <dbReference type="Proteomes" id="UP001610063"/>
    </source>
</evidence>
<evidence type="ECO:0000259" key="2">
    <source>
        <dbReference type="Pfam" id="PF16411"/>
    </source>
</evidence>